<dbReference type="EMBL" id="JASBWT010000042">
    <property type="protein sequence ID" value="KAJ9092115.1"/>
    <property type="molecule type" value="Genomic_DNA"/>
</dbReference>
<accession>A0ACC2UZK7</accession>
<gene>
    <name evidence="1" type="ORF">QFC21_006981</name>
</gene>
<proteinExistence type="predicted"/>
<comment type="caution">
    <text evidence="1">The sequence shown here is derived from an EMBL/GenBank/DDBJ whole genome shotgun (WGS) entry which is preliminary data.</text>
</comment>
<reference evidence="1" key="1">
    <citation type="submission" date="2023-04" db="EMBL/GenBank/DDBJ databases">
        <title>Draft Genome sequencing of Naganishia species isolated from polar environments using Oxford Nanopore Technology.</title>
        <authorList>
            <person name="Leo P."/>
            <person name="Venkateswaran K."/>
        </authorList>
    </citation>
    <scope>NUCLEOTIDE SEQUENCE</scope>
    <source>
        <strain evidence="1">MNA-CCFEE 5423</strain>
    </source>
</reference>
<name>A0ACC2UZK7_9TREE</name>
<keyword evidence="2" id="KW-1185">Reference proteome</keyword>
<evidence type="ECO:0000313" key="2">
    <source>
        <dbReference type="Proteomes" id="UP001227268"/>
    </source>
</evidence>
<evidence type="ECO:0000313" key="1">
    <source>
        <dbReference type="EMBL" id="KAJ9092115.1"/>
    </source>
</evidence>
<sequence length="601" mass="65868">MSDAAALKAEANAAFSAKDFVKANELYSKAIELDPSNHVLYSNRSATKTSLKDYAGALEDAERCIEIDSSFVKGHARKGAALHGLGNLEDAVFAYEEGLKLDPNNAPLKKGLDDVKRALDSRGPPGGDDAGLGAFFKDPNLLGKLASNPKTAAHMRDPGFVAKVQELAKGGNVDFASMLQDKRMLDVIGVAMGIDMQAFERPEGSTDLPEGHKEPTATPTPMEGVESTSSNSKAAKVEDDVPEPKPTPRAPEPKKAAPTPAKEAAPEPAADAEEKKQALASKARGAEAYKSRDFDAAIQAFTEAWETWPQDVTFLTNLAAVYFEKKDYPKSIETCEKAVEEGRSLRADYKVIAKALGRIGSAYEKQDDLANAIKYYSKSLTEHRTADILTKLRAAEKAKAEAEKQAYIDPELAEKEREEGNVHFKAGTFAEAVKHYTEAIKRLPSDPRAYNNRAAAYTKLAAFPEALKDADEAIRIDPTFIKAYIRKSMVLFGMKDYAKALNACQEAMEADTEKKHTREIEQQMQKCMMETYAQRSTETDEQTLARAMQDPEVAKIMSDPAMQSMLQTAQSDPRALQEYMKNPVVKQKIQKLVAAGIIKTR</sequence>
<organism evidence="1 2">
    <name type="scientific">Naganishia friedmannii</name>
    <dbReference type="NCBI Taxonomy" id="89922"/>
    <lineage>
        <taxon>Eukaryota</taxon>
        <taxon>Fungi</taxon>
        <taxon>Dikarya</taxon>
        <taxon>Basidiomycota</taxon>
        <taxon>Agaricomycotina</taxon>
        <taxon>Tremellomycetes</taxon>
        <taxon>Filobasidiales</taxon>
        <taxon>Filobasidiaceae</taxon>
        <taxon>Naganishia</taxon>
    </lineage>
</organism>
<dbReference type="Proteomes" id="UP001227268">
    <property type="component" value="Unassembled WGS sequence"/>
</dbReference>
<protein>
    <submittedName>
        <fullName evidence="1">Uncharacterized protein</fullName>
    </submittedName>
</protein>